<dbReference type="EMBL" id="CP045900">
    <property type="protein sequence ID" value="QQP42415.1"/>
    <property type="molecule type" value="Genomic_DNA"/>
</dbReference>
<reference evidence="2" key="1">
    <citation type="submission" date="2021-01" db="EMBL/GenBank/DDBJ databases">
        <title>Caligus Genome Assembly.</title>
        <authorList>
            <person name="Gallardo-Escarate C."/>
        </authorList>
    </citation>
    <scope>NUCLEOTIDE SEQUENCE [LARGE SCALE GENOMIC DNA]</scope>
</reference>
<name>A0A7T8K2K1_CALRO</name>
<gene>
    <name evidence="1" type="ORF">FKW44_017070</name>
</gene>
<evidence type="ECO:0000313" key="2">
    <source>
        <dbReference type="Proteomes" id="UP000595437"/>
    </source>
</evidence>
<dbReference type="AlphaFoldDB" id="A0A7T8K2K1"/>
<keyword evidence="2" id="KW-1185">Reference proteome</keyword>
<dbReference type="OrthoDB" id="6772408at2759"/>
<organism evidence="1 2">
    <name type="scientific">Caligus rogercresseyi</name>
    <name type="common">Sea louse</name>
    <dbReference type="NCBI Taxonomy" id="217165"/>
    <lineage>
        <taxon>Eukaryota</taxon>
        <taxon>Metazoa</taxon>
        <taxon>Ecdysozoa</taxon>
        <taxon>Arthropoda</taxon>
        <taxon>Crustacea</taxon>
        <taxon>Multicrustacea</taxon>
        <taxon>Hexanauplia</taxon>
        <taxon>Copepoda</taxon>
        <taxon>Siphonostomatoida</taxon>
        <taxon>Caligidae</taxon>
        <taxon>Caligus</taxon>
    </lineage>
</organism>
<evidence type="ECO:0000313" key="1">
    <source>
        <dbReference type="EMBL" id="QQP42415.1"/>
    </source>
</evidence>
<feature type="non-terminal residue" evidence="1">
    <location>
        <position position="1"/>
    </location>
</feature>
<accession>A0A7T8K2K1</accession>
<proteinExistence type="predicted"/>
<dbReference type="Proteomes" id="UP000595437">
    <property type="component" value="Chromosome 11"/>
</dbReference>
<sequence length="68" mass="7875">DCSMVTGHMGLNSHLYKLGKLSTLVYRLYEKKTNHLSTYLRVSPNKDGDERAGRGYGEKIKNKWRIVF</sequence>
<protein>
    <submittedName>
        <fullName evidence="1">Uncharacterized protein</fullName>
    </submittedName>
</protein>